<comment type="caution">
    <text evidence="8">The sequence shown here is derived from an EMBL/GenBank/DDBJ whole genome shotgun (WGS) entry which is preliminary data.</text>
</comment>
<reference evidence="8 9" key="1">
    <citation type="journal article" date="2024" name="IMA Fungus">
        <title>IMA Genome - F19 : A genome assembly and annotation guide to empower mycologists, including annotated draft genome sequences of Ceratocystis pirilliformis, Diaporthe australafricana, Fusarium ophioides, Paecilomyces lecythidis, and Sporothrix stenoceras.</title>
        <authorList>
            <person name="Aylward J."/>
            <person name="Wilson A.M."/>
            <person name="Visagie C.M."/>
            <person name="Spraker J."/>
            <person name="Barnes I."/>
            <person name="Buitendag C."/>
            <person name="Ceriani C."/>
            <person name="Del Mar Angel L."/>
            <person name="du Plessis D."/>
            <person name="Fuchs T."/>
            <person name="Gasser K."/>
            <person name="Kramer D."/>
            <person name="Li W."/>
            <person name="Munsamy K."/>
            <person name="Piso A."/>
            <person name="Price J.L."/>
            <person name="Sonnekus B."/>
            <person name="Thomas C."/>
            <person name="van der Nest A."/>
            <person name="van Dijk A."/>
            <person name="van Heerden A."/>
            <person name="van Vuuren N."/>
            <person name="Yilmaz N."/>
            <person name="Duong T.A."/>
            <person name="van der Merwe N.A."/>
            <person name="Wingfield M.J."/>
            <person name="Wingfield B.D."/>
        </authorList>
    </citation>
    <scope>NUCLEOTIDE SEQUENCE [LARGE SCALE GENOMIC DNA]</scope>
    <source>
        <strain evidence="8 9">CMW 5346</strain>
    </source>
</reference>
<feature type="signal peptide" evidence="6">
    <location>
        <begin position="1"/>
        <end position="19"/>
    </location>
</feature>
<dbReference type="InterPro" id="IPR050072">
    <property type="entry name" value="Peptidase_M20A"/>
</dbReference>
<evidence type="ECO:0000256" key="1">
    <source>
        <dbReference type="ARBA" id="ARBA00001947"/>
    </source>
</evidence>
<name>A0ABR3YUC2_9PEZI</name>
<dbReference type="Pfam" id="PF01546">
    <property type="entry name" value="Peptidase_M20"/>
    <property type="match status" value="1"/>
</dbReference>
<feature type="domain" description="Peptidase M20 dimerisation" evidence="7">
    <location>
        <begin position="229"/>
        <end position="326"/>
    </location>
</feature>
<dbReference type="PROSITE" id="PS00758">
    <property type="entry name" value="ARGE_DAPE_CPG2_1"/>
    <property type="match status" value="1"/>
</dbReference>
<accession>A0ABR3YUC2</accession>
<evidence type="ECO:0000256" key="4">
    <source>
        <dbReference type="ARBA" id="ARBA00022801"/>
    </source>
</evidence>
<keyword evidence="5" id="KW-0862">Zinc</keyword>
<dbReference type="Proteomes" id="UP001583186">
    <property type="component" value="Unassembled WGS sequence"/>
</dbReference>
<proteinExistence type="inferred from homology"/>
<dbReference type="Gene3D" id="3.30.70.360">
    <property type="match status" value="1"/>
</dbReference>
<dbReference type="PROSITE" id="PS00759">
    <property type="entry name" value="ARGE_DAPE_CPG2_2"/>
    <property type="match status" value="1"/>
</dbReference>
<evidence type="ECO:0000256" key="2">
    <source>
        <dbReference type="ARBA" id="ARBA00006247"/>
    </source>
</evidence>
<evidence type="ECO:0000256" key="3">
    <source>
        <dbReference type="ARBA" id="ARBA00022723"/>
    </source>
</evidence>
<evidence type="ECO:0000313" key="9">
    <source>
        <dbReference type="Proteomes" id="UP001583186"/>
    </source>
</evidence>
<comment type="cofactor">
    <cofactor evidence="1">
        <name>Zn(2+)</name>
        <dbReference type="ChEBI" id="CHEBI:29105"/>
    </cofactor>
</comment>
<organism evidence="8 9">
    <name type="scientific">Sporothrix stenoceras</name>
    <dbReference type="NCBI Taxonomy" id="5173"/>
    <lineage>
        <taxon>Eukaryota</taxon>
        <taxon>Fungi</taxon>
        <taxon>Dikarya</taxon>
        <taxon>Ascomycota</taxon>
        <taxon>Pezizomycotina</taxon>
        <taxon>Sordariomycetes</taxon>
        <taxon>Sordariomycetidae</taxon>
        <taxon>Ophiostomatales</taxon>
        <taxon>Ophiostomataceae</taxon>
        <taxon>Sporothrix</taxon>
    </lineage>
</organism>
<dbReference type="SUPFAM" id="SSF55031">
    <property type="entry name" value="Bacterial exopeptidase dimerisation domain"/>
    <property type="match status" value="1"/>
</dbReference>
<dbReference type="InterPro" id="IPR036264">
    <property type="entry name" value="Bact_exopeptidase_dim_dom"/>
</dbReference>
<dbReference type="CDD" id="cd05652">
    <property type="entry name" value="M20_ArgE_DapE-like_fungal"/>
    <property type="match status" value="1"/>
</dbReference>
<evidence type="ECO:0000259" key="7">
    <source>
        <dbReference type="Pfam" id="PF07687"/>
    </source>
</evidence>
<evidence type="ECO:0000313" key="8">
    <source>
        <dbReference type="EMBL" id="KAL1891692.1"/>
    </source>
</evidence>
<dbReference type="EMBL" id="JAWCUI010000050">
    <property type="protein sequence ID" value="KAL1891692.1"/>
    <property type="molecule type" value="Genomic_DNA"/>
</dbReference>
<sequence>MKFITNTLLLCLLSSPIVALRSPALPELDHHKAQNIISTPASLASSSSSTGQEPSTADLVHLHKSLVEIPSITGAEANATAFLVDYLRGRGFTVETQYAAPGRDNLWAYVGKTRQTRVLVTSHIDTVPPYWPYERKSKDGTLLSEDAPLSSSDTIWGRGTVDAKGSVASIILAVEQLLHSDTIGEGDVAILVDVGEEKGGEGIRAANNLGLSWESVIFGEPTQLKLGRGHKGGLGFNVTAHGKAGHSGYPELGENAISQLVRGLNALLAVDLPGSEEFGNTTLNIGLITGGVAANVIPETAFATVHVRVAGGTPAGIEKQIREALLAVEPSLTFDFPYGIGPVSLDYDVDGFDTIVLNYGTDIPGLKGDHKKYLYGPGDFLVTHSDHEHLRVDDLEEAVEGYKKLITHALEKKD</sequence>
<dbReference type="PANTHER" id="PTHR43808:SF8">
    <property type="entry name" value="PEPTIDASE M20 DIMERISATION DOMAIN-CONTAINING PROTEIN"/>
    <property type="match status" value="1"/>
</dbReference>
<gene>
    <name evidence="8" type="ORF">Sste5346_007441</name>
</gene>
<dbReference type="SUPFAM" id="SSF53187">
    <property type="entry name" value="Zn-dependent exopeptidases"/>
    <property type="match status" value="1"/>
</dbReference>
<feature type="chain" id="PRO_5045241665" description="Peptidase M20 dimerisation domain-containing protein" evidence="6">
    <location>
        <begin position="20"/>
        <end position="414"/>
    </location>
</feature>
<dbReference type="Pfam" id="PF07687">
    <property type="entry name" value="M20_dimer"/>
    <property type="match status" value="1"/>
</dbReference>
<keyword evidence="3" id="KW-0479">Metal-binding</keyword>
<dbReference type="Gene3D" id="3.40.630.10">
    <property type="entry name" value="Zn peptidases"/>
    <property type="match status" value="1"/>
</dbReference>
<evidence type="ECO:0000256" key="5">
    <source>
        <dbReference type="ARBA" id="ARBA00022833"/>
    </source>
</evidence>
<dbReference type="InterPro" id="IPR001261">
    <property type="entry name" value="ArgE/DapE_CS"/>
</dbReference>
<evidence type="ECO:0000256" key="6">
    <source>
        <dbReference type="SAM" id="SignalP"/>
    </source>
</evidence>
<comment type="similarity">
    <text evidence="2">Belongs to the peptidase M20A family.</text>
</comment>
<keyword evidence="6" id="KW-0732">Signal</keyword>
<dbReference type="InterPro" id="IPR002933">
    <property type="entry name" value="Peptidase_M20"/>
</dbReference>
<dbReference type="InterPro" id="IPR011650">
    <property type="entry name" value="Peptidase_M20_dimer"/>
</dbReference>
<protein>
    <recommendedName>
        <fullName evidence="7">Peptidase M20 dimerisation domain-containing protein</fullName>
    </recommendedName>
</protein>
<dbReference type="PANTHER" id="PTHR43808">
    <property type="entry name" value="ACETYLORNITHINE DEACETYLASE"/>
    <property type="match status" value="1"/>
</dbReference>
<keyword evidence="4" id="KW-0378">Hydrolase</keyword>
<keyword evidence="9" id="KW-1185">Reference proteome</keyword>